<protein>
    <submittedName>
        <fullName evidence="2">Uncharacterized protein</fullName>
    </submittedName>
</protein>
<reference evidence="2 3" key="1">
    <citation type="submission" date="2013-01" db="EMBL/GenBank/DDBJ databases">
        <title>The Genome Sequence of Clostridium colicanis 209318.</title>
        <authorList>
            <consortium name="The Broad Institute Genome Sequencing Platform"/>
            <person name="Earl A."/>
            <person name="Ward D."/>
            <person name="Feldgarden M."/>
            <person name="Gevers D."/>
            <person name="Courvalin P."/>
            <person name="Lambert T."/>
            <person name="Walker B."/>
            <person name="Young S.K."/>
            <person name="Zeng Q."/>
            <person name="Gargeya S."/>
            <person name="Fitzgerald M."/>
            <person name="Haas B."/>
            <person name="Abouelleil A."/>
            <person name="Alvarado L."/>
            <person name="Arachchi H.M."/>
            <person name="Berlin A.M."/>
            <person name="Chapman S.B."/>
            <person name="Dewar J."/>
            <person name="Goldberg J."/>
            <person name="Griggs A."/>
            <person name="Gujja S."/>
            <person name="Hansen M."/>
            <person name="Howarth C."/>
            <person name="Imamovic A."/>
            <person name="Larimer J."/>
            <person name="McCowan C."/>
            <person name="Murphy C."/>
            <person name="Neiman D."/>
            <person name="Pearson M."/>
            <person name="Priest M."/>
            <person name="Roberts A."/>
            <person name="Saif S."/>
            <person name="Shea T."/>
            <person name="Sisk P."/>
            <person name="Sykes S."/>
            <person name="Wortman J."/>
            <person name="Nusbaum C."/>
            <person name="Birren B."/>
        </authorList>
    </citation>
    <scope>NUCLEOTIDE SEQUENCE [LARGE SCALE GENOMIC DNA]</scope>
    <source>
        <strain evidence="2 3">209318</strain>
    </source>
</reference>
<dbReference type="RefSeq" id="WP_002599188.1">
    <property type="nucleotide sequence ID" value="NZ_KB850956.1"/>
</dbReference>
<keyword evidence="3" id="KW-1185">Reference proteome</keyword>
<evidence type="ECO:0000313" key="3">
    <source>
        <dbReference type="Proteomes" id="UP000013097"/>
    </source>
</evidence>
<dbReference type="AlphaFoldDB" id="N9XXC4"/>
<dbReference type="Proteomes" id="UP000013097">
    <property type="component" value="Unassembled WGS sequence"/>
</dbReference>
<organism evidence="2 3">
    <name type="scientific">Clostridium thermobutyricum</name>
    <dbReference type="NCBI Taxonomy" id="29372"/>
    <lineage>
        <taxon>Bacteria</taxon>
        <taxon>Bacillati</taxon>
        <taxon>Bacillota</taxon>
        <taxon>Clostridia</taxon>
        <taxon>Eubacteriales</taxon>
        <taxon>Clostridiaceae</taxon>
        <taxon>Clostridium</taxon>
    </lineage>
</organism>
<comment type="caution">
    <text evidence="2">The sequence shown here is derived from an EMBL/GenBank/DDBJ whole genome shotgun (WGS) entry which is preliminary data.</text>
</comment>
<evidence type="ECO:0000256" key="1">
    <source>
        <dbReference type="SAM" id="Coils"/>
    </source>
</evidence>
<name>N9XXC4_9CLOT</name>
<evidence type="ECO:0000313" key="2">
    <source>
        <dbReference type="EMBL" id="ENZ00232.1"/>
    </source>
</evidence>
<gene>
    <name evidence="2" type="ORF">HMPREF1092_02747</name>
</gene>
<accession>N9XXC4</accession>
<sequence length="76" mass="8830">MIKAIVNNINKTRRNNVELSNERLEKIDKEIQKLKNKKYKLIEYLIKEEGESKKATPSSFVLKNIGINTLSLDIDI</sequence>
<dbReference type="HOGENOM" id="CLU_2648095_0_0_9"/>
<feature type="coiled-coil region" evidence="1">
    <location>
        <begin position="2"/>
        <end position="37"/>
    </location>
</feature>
<dbReference type="PATRIC" id="fig|999411.4.peg.2669"/>
<proteinExistence type="predicted"/>
<keyword evidence="1" id="KW-0175">Coiled coil</keyword>
<dbReference type="EMBL" id="AGYT01000015">
    <property type="protein sequence ID" value="ENZ00232.1"/>
    <property type="molecule type" value="Genomic_DNA"/>
</dbReference>